<proteinExistence type="predicted"/>
<dbReference type="EMBL" id="CAJJDM010000126">
    <property type="protein sequence ID" value="CAD8104316.1"/>
    <property type="molecule type" value="Genomic_DNA"/>
</dbReference>
<accession>A0A8S1PMU9</accession>
<sequence length="156" mass="18760">MKLIVYNLKDYKDCIEVKYVQEENVVDVLDQEENVIVNYSRKFYNKLLVILNIFLWLKKLLNIEEIMISTLNEIQSNYYLLIYNIYLKNILFFLYVEQVVVLLKIIKLDCLDQLFKQNLIDEFVISVLGKCPFTETSLLLKLYDFNLQYDTKIFNV</sequence>
<gene>
    <name evidence="1" type="ORF">PPRIM_AZ9-3.1.T1230122</name>
</gene>
<evidence type="ECO:0000313" key="1">
    <source>
        <dbReference type="EMBL" id="CAD8104316.1"/>
    </source>
</evidence>
<protein>
    <submittedName>
        <fullName evidence="1">Uncharacterized protein</fullName>
    </submittedName>
</protein>
<keyword evidence="2" id="KW-1185">Reference proteome</keyword>
<evidence type="ECO:0000313" key="2">
    <source>
        <dbReference type="Proteomes" id="UP000688137"/>
    </source>
</evidence>
<dbReference type="AlphaFoldDB" id="A0A8S1PMU9"/>
<name>A0A8S1PMU9_PARPR</name>
<organism evidence="1 2">
    <name type="scientific">Paramecium primaurelia</name>
    <dbReference type="NCBI Taxonomy" id="5886"/>
    <lineage>
        <taxon>Eukaryota</taxon>
        <taxon>Sar</taxon>
        <taxon>Alveolata</taxon>
        <taxon>Ciliophora</taxon>
        <taxon>Intramacronucleata</taxon>
        <taxon>Oligohymenophorea</taxon>
        <taxon>Peniculida</taxon>
        <taxon>Parameciidae</taxon>
        <taxon>Paramecium</taxon>
    </lineage>
</organism>
<comment type="caution">
    <text evidence="1">The sequence shown here is derived from an EMBL/GenBank/DDBJ whole genome shotgun (WGS) entry which is preliminary data.</text>
</comment>
<dbReference type="Proteomes" id="UP000688137">
    <property type="component" value="Unassembled WGS sequence"/>
</dbReference>
<reference evidence="1" key="1">
    <citation type="submission" date="2021-01" db="EMBL/GenBank/DDBJ databases">
        <authorList>
            <consortium name="Genoscope - CEA"/>
            <person name="William W."/>
        </authorList>
    </citation>
    <scope>NUCLEOTIDE SEQUENCE</scope>
</reference>